<organism evidence="3 4">
    <name type="scientific">Actinomycetospora corticicola</name>
    <dbReference type="NCBI Taxonomy" id="663602"/>
    <lineage>
        <taxon>Bacteria</taxon>
        <taxon>Bacillati</taxon>
        <taxon>Actinomycetota</taxon>
        <taxon>Actinomycetes</taxon>
        <taxon>Pseudonocardiales</taxon>
        <taxon>Pseudonocardiaceae</taxon>
        <taxon>Actinomycetospora</taxon>
    </lineage>
</organism>
<evidence type="ECO:0000313" key="4">
    <source>
        <dbReference type="Proteomes" id="UP000535890"/>
    </source>
</evidence>
<feature type="domain" description="DUF6802" evidence="2">
    <location>
        <begin position="31"/>
        <end position="78"/>
    </location>
</feature>
<dbReference type="Pfam" id="PF20615">
    <property type="entry name" value="DUF6802"/>
    <property type="match status" value="1"/>
</dbReference>
<dbReference type="Proteomes" id="UP000535890">
    <property type="component" value="Unassembled WGS sequence"/>
</dbReference>
<keyword evidence="4" id="KW-1185">Reference proteome</keyword>
<dbReference type="RefSeq" id="WP_179795637.1">
    <property type="nucleotide sequence ID" value="NZ_BAABHP010000020.1"/>
</dbReference>
<protein>
    <recommendedName>
        <fullName evidence="2">DUF6802 domain-containing protein</fullName>
    </recommendedName>
</protein>
<feature type="compositionally biased region" description="Basic and acidic residues" evidence="1">
    <location>
        <begin position="87"/>
        <end position="98"/>
    </location>
</feature>
<evidence type="ECO:0000313" key="3">
    <source>
        <dbReference type="EMBL" id="NYD38151.1"/>
    </source>
</evidence>
<evidence type="ECO:0000256" key="1">
    <source>
        <dbReference type="SAM" id="MobiDB-lite"/>
    </source>
</evidence>
<proteinExistence type="predicted"/>
<reference evidence="3 4" key="1">
    <citation type="submission" date="2020-07" db="EMBL/GenBank/DDBJ databases">
        <title>Sequencing the genomes of 1000 actinobacteria strains.</title>
        <authorList>
            <person name="Klenk H.-P."/>
        </authorList>
    </citation>
    <scope>NUCLEOTIDE SEQUENCE [LARGE SCALE GENOMIC DNA]</scope>
    <source>
        <strain evidence="3 4">DSM 45772</strain>
    </source>
</reference>
<dbReference type="InterPro" id="IPR046543">
    <property type="entry name" value="DUF6802"/>
</dbReference>
<name>A0A7Y9J7L9_9PSEU</name>
<evidence type="ECO:0000259" key="2">
    <source>
        <dbReference type="Pfam" id="PF20615"/>
    </source>
</evidence>
<accession>A0A7Y9J7L9</accession>
<feature type="region of interest" description="Disordered" evidence="1">
    <location>
        <begin position="87"/>
        <end position="121"/>
    </location>
</feature>
<sequence>MTEDEVAAAGPAVFPHPPAMPVLATGDLLPGAPLLGAPTVDSDADGVADTTVAPWDDGLVLATDVDHDGAADVVTRVGPEAVVTTRHLDGDVHVEERPWGAPPPPAPSIDPRTGAWVRGRD</sequence>
<gene>
    <name evidence="3" type="ORF">BJ983_004253</name>
</gene>
<dbReference type="EMBL" id="JACCBN010000001">
    <property type="protein sequence ID" value="NYD38151.1"/>
    <property type="molecule type" value="Genomic_DNA"/>
</dbReference>
<dbReference type="AlphaFoldDB" id="A0A7Y9J7L9"/>
<comment type="caution">
    <text evidence="3">The sequence shown here is derived from an EMBL/GenBank/DDBJ whole genome shotgun (WGS) entry which is preliminary data.</text>
</comment>